<evidence type="ECO:0008006" key="2">
    <source>
        <dbReference type="Google" id="ProtNLM"/>
    </source>
</evidence>
<reference evidence="1" key="1">
    <citation type="submission" date="2023-06" db="EMBL/GenBank/DDBJ databases">
        <title>Gordonia sp. nov. and Pseudochrobactrum sp. nov., two species isolated from the burying beetle Nicrophorus vespilloides.</title>
        <authorList>
            <person name="Poehlein A."/>
            <person name="Guzman J."/>
            <person name="Daniel R."/>
            <person name="Vilcinskas A."/>
        </authorList>
    </citation>
    <scope>NUCLEOTIDE SEQUENCE</scope>
    <source>
        <strain evidence="1">MP11Mi</strain>
    </source>
</reference>
<evidence type="ECO:0000313" key="1">
    <source>
        <dbReference type="EMBL" id="WOC12747.1"/>
    </source>
</evidence>
<name>A0AA97GVK9_9ACTN</name>
<dbReference type="SUPFAM" id="SSF46785">
    <property type="entry name" value="Winged helix' DNA-binding domain"/>
    <property type="match status" value="1"/>
</dbReference>
<gene>
    <name evidence="1" type="ORF">MP11Mi_18380</name>
</gene>
<proteinExistence type="predicted"/>
<dbReference type="AlphaFoldDB" id="A0AA97GVK9"/>
<sequence length="217" mass="22917">MSEATKTRQRDRVRELLESSDVGLDATEVGDALGVHVTSARFHLNNLVTDGIAITEQLAPEGVGRPRVAYRIAPPAAADSLNDLLLMQLGTTARAREDAAAAGGREWARRHAAQAAQTALPDPVIAVQAALAELGLSITDITSDPHAQHVTICSCPLADITGVLPEIARGTVRGVAEQALDVIAETFGVGYLVQATTVDDCTVSLRLTDRPLLQNSR</sequence>
<dbReference type="EMBL" id="CP128986">
    <property type="protein sequence ID" value="WOC12747.1"/>
    <property type="molecule type" value="Genomic_DNA"/>
</dbReference>
<organism evidence="1">
    <name type="scientific">Gordonia sp. MP11Mi</name>
    <dbReference type="NCBI Taxonomy" id="3022769"/>
    <lineage>
        <taxon>Bacteria</taxon>
        <taxon>Bacillati</taxon>
        <taxon>Actinomycetota</taxon>
        <taxon>Actinomycetes</taxon>
        <taxon>Mycobacteriales</taxon>
        <taxon>Gordoniaceae</taxon>
        <taxon>Gordonia</taxon>
    </lineage>
</organism>
<dbReference type="InterPro" id="IPR036390">
    <property type="entry name" value="WH_DNA-bd_sf"/>
</dbReference>
<accession>A0AA97GVK9</accession>
<protein>
    <recommendedName>
        <fullName evidence="2">Transcriptional regulator</fullName>
    </recommendedName>
</protein>
<dbReference type="RefSeq" id="WP_420041960.1">
    <property type="nucleotide sequence ID" value="NZ_CP128986.1"/>
</dbReference>